<feature type="transmembrane region" description="Helical" evidence="5">
    <location>
        <begin position="167"/>
        <end position="184"/>
    </location>
</feature>
<dbReference type="SMART" id="SM00320">
    <property type="entry name" value="WD40"/>
    <property type="match status" value="14"/>
</dbReference>
<organism evidence="7 8">
    <name type="scientific">Niastella koreensis</name>
    <dbReference type="NCBI Taxonomy" id="354356"/>
    <lineage>
        <taxon>Bacteria</taxon>
        <taxon>Pseudomonadati</taxon>
        <taxon>Bacteroidota</taxon>
        <taxon>Chitinophagia</taxon>
        <taxon>Chitinophagales</taxon>
        <taxon>Chitinophagaceae</taxon>
        <taxon>Niastella</taxon>
    </lineage>
</organism>
<feature type="repeat" description="WD" evidence="3">
    <location>
        <begin position="613"/>
        <end position="646"/>
    </location>
</feature>
<dbReference type="PANTHER" id="PTHR19879">
    <property type="entry name" value="TRANSCRIPTION INITIATION FACTOR TFIID"/>
    <property type="match status" value="1"/>
</dbReference>
<feature type="repeat" description="WD" evidence="3">
    <location>
        <begin position="530"/>
        <end position="571"/>
    </location>
</feature>
<evidence type="ECO:0000256" key="2">
    <source>
        <dbReference type="ARBA" id="ARBA00022737"/>
    </source>
</evidence>
<reference evidence="7 8" key="1">
    <citation type="submission" date="2016-04" db="EMBL/GenBank/DDBJ databases">
        <authorList>
            <person name="Chen L."/>
            <person name="Zhuang W."/>
            <person name="Wang G."/>
        </authorList>
    </citation>
    <scope>NUCLEOTIDE SEQUENCE [LARGE SCALE GENOMIC DNA]</scope>
    <source>
        <strain evidence="8">GR20</strain>
    </source>
</reference>
<feature type="repeat" description="WD" evidence="3">
    <location>
        <begin position="911"/>
        <end position="953"/>
    </location>
</feature>
<dbReference type="PROSITE" id="PS50082">
    <property type="entry name" value="WD_REPEATS_2"/>
    <property type="match status" value="7"/>
</dbReference>
<keyword evidence="2" id="KW-0677">Repeat</keyword>
<dbReference type="InterPro" id="IPR000157">
    <property type="entry name" value="TIR_dom"/>
</dbReference>
<dbReference type="Pfam" id="PF00400">
    <property type="entry name" value="WD40"/>
    <property type="match status" value="6"/>
</dbReference>
<dbReference type="EMBL" id="LWBO01000020">
    <property type="protein sequence ID" value="OQP45384.1"/>
    <property type="molecule type" value="Genomic_DNA"/>
</dbReference>
<dbReference type="InterPro" id="IPR011047">
    <property type="entry name" value="Quinoprotein_ADH-like_sf"/>
</dbReference>
<feature type="repeat" description="WD" evidence="3">
    <location>
        <begin position="869"/>
        <end position="910"/>
    </location>
</feature>
<dbReference type="PANTHER" id="PTHR19879:SF9">
    <property type="entry name" value="TRANSCRIPTION INITIATION FACTOR TFIID SUBUNIT 5"/>
    <property type="match status" value="1"/>
</dbReference>
<dbReference type="SUPFAM" id="SSF50998">
    <property type="entry name" value="Quinoprotein alcohol dehydrogenase-like"/>
    <property type="match status" value="2"/>
</dbReference>
<dbReference type="InterPro" id="IPR015943">
    <property type="entry name" value="WD40/YVTN_repeat-like_dom_sf"/>
</dbReference>
<dbReference type="PROSITE" id="PS00678">
    <property type="entry name" value="WD_REPEATS_1"/>
    <property type="match status" value="3"/>
</dbReference>
<feature type="repeat" description="WD" evidence="3">
    <location>
        <begin position="572"/>
        <end position="604"/>
    </location>
</feature>
<dbReference type="InterPro" id="IPR035897">
    <property type="entry name" value="Toll_tir_struct_dom_sf"/>
</dbReference>
<dbReference type="Pfam" id="PF02239">
    <property type="entry name" value="Cytochrom_D1"/>
    <property type="match status" value="1"/>
</dbReference>
<dbReference type="Proteomes" id="UP000192277">
    <property type="component" value="Unassembled WGS sequence"/>
</dbReference>
<keyword evidence="8" id="KW-1185">Reference proteome</keyword>
<dbReference type="SUPFAM" id="SSF52200">
    <property type="entry name" value="Toll/Interleukin receptor TIR domain"/>
    <property type="match status" value="1"/>
</dbReference>
<evidence type="ECO:0000313" key="8">
    <source>
        <dbReference type="Proteomes" id="UP000192277"/>
    </source>
</evidence>
<proteinExistence type="predicted"/>
<evidence type="ECO:0000256" key="4">
    <source>
        <dbReference type="SAM" id="Coils"/>
    </source>
</evidence>
<dbReference type="RefSeq" id="WP_014218094.1">
    <property type="nucleotide sequence ID" value="NZ_LWBO01000020.1"/>
</dbReference>
<dbReference type="PROSITE" id="PS50104">
    <property type="entry name" value="TIR"/>
    <property type="match status" value="1"/>
</dbReference>
<evidence type="ECO:0000256" key="3">
    <source>
        <dbReference type="PROSITE-ProRule" id="PRU00221"/>
    </source>
</evidence>
<keyword evidence="5" id="KW-0812">Transmembrane</keyword>
<feature type="repeat" description="WD" evidence="3">
    <location>
        <begin position="654"/>
        <end position="695"/>
    </location>
</feature>
<gene>
    <name evidence="7" type="ORF">A4D02_33860</name>
</gene>
<feature type="coiled-coil region" evidence="4">
    <location>
        <begin position="221"/>
        <end position="278"/>
    </location>
</feature>
<accession>A0ABX3NTS4</accession>
<dbReference type="InterPro" id="IPR001680">
    <property type="entry name" value="WD40_rpt"/>
</dbReference>
<dbReference type="CDD" id="cd00200">
    <property type="entry name" value="WD40"/>
    <property type="match status" value="2"/>
</dbReference>
<evidence type="ECO:0000256" key="5">
    <source>
        <dbReference type="SAM" id="Phobius"/>
    </source>
</evidence>
<keyword evidence="1 3" id="KW-0853">WD repeat</keyword>
<sequence length="1014" mass="112513">MKIKFILSSIYSYFFNYDIFISYTRSNGKAYARKLYEHLTSLDYTCFIDNKEAPPGGSLDGVLMSALKASKTLVLIGTEIALDRKYVQLEFKEFAKTSRPIIPININNAFTHERLESEPWKIIKERDLIWLDETASAVTNGLPSPEVYEGIQNFYAFTKRNVIRRRWVTVTSLTILITSIFAFFQTMDARAQKKVVLAQTETLKARSDSLQKSNERLIVEQKSLEAKTKEAFENAAKAKEQETLALENAEQAKKQQLLAEERIKIAEAEELAMNANAQLNEDPELSILLAREAVKVTPLPLAIAEDVLRRSLKESHVRTTLRWKKEMVLRGLFSPTGKQVLTISSDTARIWETQTGKAISRHPGTALCLNGGIFSRNGRLIATRNEQGNIDIWEAETGRTVSEIKKDFFERLTYAVFSPDGSLVATGGKETKLWNPLTGKKVLTLQTPNGNTSYLCFSPDNKYLFASYEFIDDGCIWEIASGKVITELKTDNQISGAEFSPDGKFVLTFSNPSLNVKVWNPLTGKLVSVLKGQHDWITSASFSPDSKSVIASSEDGTAKIWNISTGEVIASMLGHTAGVTDALFSHDGKLVVTTSKDGTTCLWEKAGRLITKYHGHGGPVNKAEFSPDDHSIITSSADGTSKIWEVLDEKANILLPTTGSVFNIDFSPDNRFVATADEDNKACVWEIASQKIVSEFIHKGSVKSVEYSANGKILLTTDDNRSGPSSWYIWDVQKNKLLTKGHLNPNGKLALSPDNKGVLIADTALTIIDIATGQQKMQRRISDAIKDISFSPDGKYFVTTSGTTAKLWSSSNGTLVSTLRGNTFNLNDNSYRWNIHARFSSNSRYIITSGTDNTARVWITGSEKPVMVIRGDNGILTDADFSPDNRLIATSDDDGTARIRDLLTSKILVQIKAHKNSIDRVTFSRDGRFIATSSYWDGTTGIWSTSTGSSVEKLNGLIRGKAFAPDGKFIATVGDIAKLTRCESCLTCKELLEIANRRVTRTLTADERKQYLRK</sequence>
<keyword evidence="5" id="KW-1133">Transmembrane helix</keyword>
<dbReference type="InterPro" id="IPR019775">
    <property type="entry name" value="WD40_repeat_CS"/>
</dbReference>
<comment type="caution">
    <text evidence="7">The sequence shown here is derived from an EMBL/GenBank/DDBJ whole genome shotgun (WGS) entry which is preliminary data.</text>
</comment>
<name>A0ABX3NTS4_9BACT</name>
<evidence type="ECO:0000259" key="6">
    <source>
        <dbReference type="PROSITE" id="PS50104"/>
    </source>
</evidence>
<feature type="repeat" description="WD" evidence="3">
    <location>
        <begin position="839"/>
        <end position="858"/>
    </location>
</feature>
<dbReference type="SUPFAM" id="SSF63829">
    <property type="entry name" value="Calcium-dependent phosphotriesterase"/>
    <property type="match status" value="1"/>
</dbReference>
<dbReference type="PROSITE" id="PS50294">
    <property type="entry name" value="WD_REPEATS_REGION"/>
    <property type="match status" value="3"/>
</dbReference>
<evidence type="ECO:0000256" key="1">
    <source>
        <dbReference type="ARBA" id="ARBA00022574"/>
    </source>
</evidence>
<keyword evidence="5" id="KW-0472">Membrane</keyword>
<dbReference type="Pfam" id="PF13676">
    <property type="entry name" value="TIR_2"/>
    <property type="match status" value="1"/>
</dbReference>
<dbReference type="Gene3D" id="3.40.50.10140">
    <property type="entry name" value="Toll/interleukin-1 receptor homology (TIR) domain"/>
    <property type="match status" value="1"/>
</dbReference>
<keyword evidence="4" id="KW-0175">Coiled coil</keyword>
<dbReference type="Gene3D" id="2.130.10.10">
    <property type="entry name" value="YVTN repeat-like/Quinoprotein amine dehydrogenase"/>
    <property type="match status" value="5"/>
</dbReference>
<feature type="domain" description="TIR" evidence="6">
    <location>
        <begin position="15"/>
        <end position="127"/>
    </location>
</feature>
<protein>
    <recommendedName>
        <fullName evidence="6">TIR domain-containing protein</fullName>
    </recommendedName>
</protein>
<evidence type="ECO:0000313" key="7">
    <source>
        <dbReference type="EMBL" id="OQP45384.1"/>
    </source>
</evidence>